<dbReference type="Proteomes" id="UP001611339">
    <property type="component" value="Unassembled WGS sequence"/>
</dbReference>
<name>A0ABW7UHZ3_9ACTN</name>
<dbReference type="EMBL" id="JBIRUI010000033">
    <property type="protein sequence ID" value="MFI1719274.1"/>
    <property type="molecule type" value="Genomic_DNA"/>
</dbReference>
<evidence type="ECO:0000313" key="1">
    <source>
        <dbReference type="EMBL" id="MFI1719274.1"/>
    </source>
</evidence>
<protein>
    <submittedName>
        <fullName evidence="1">Uncharacterized protein</fullName>
    </submittedName>
</protein>
<organism evidence="1 2">
    <name type="scientific">Streptomyces litmocidini</name>
    <dbReference type="NCBI Taxonomy" id="67318"/>
    <lineage>
        <taxon>Bacteria</taxon>
        <taxon>Bacillati</taxon>
        <taxon>Actinomycetota</taxon>
        <taxon>Actinomycetes</taxon>
        <taxon>Kitasatosporales</taxon>
        <taxon>Streptomycetaceae</taxon>
        <taxon>Streptomyces</taxon>
    </lineage>
</organism>
<proteinExistence type="predicted"/>
<comment type="caution">
    <text evidence="1">The sequence shown here is derived from an EMBL/GenBank/DDBJ whole genome shotgun (WGS) entry which is preliminary data.</text>
</comment>
<evidence type="ECO:0000313" key="2">
    <source>
        <dbReference type="Proteomes" id="UP001611339"/>
    </source>
</evidence>
<sequence>MEETLLLLEELLFPSIADVAVLSVEVVPDPHVGGTQNRVRFHRVIGPTPARVL</sequence>
<gene>
    <name evidence="1" type="ORF">ACH407_37650</name>
</gene>
<dbReference type="RefSeq" id="WP_398714053.1">
    <property type="nucleotide sequence ID" value="NZ_JBIRUI010000033.1"/>
</dbReference>
<reference evidence="1 2" key="1">
    <citation type="submission" date="2024-10" db="EMBL/GenBank/DDBJ databases">
        <title>The Natural Products Discovery Center: Release of the First 8490 Sequenced Strains for Exploring Actinobacteria Biosynthetic Diversity.</title>
        <authorList>
            <person name="Kalkreuter E."/>
            <person name="Kautsar S.A."/>
            <person name="Yang D."/>
            <person name="Bader C.D."/>
            <person name="Teijaro C.N."/>
            <person name="Fluegel L."/>
            <person name="Davis C.M."/>
            <person name="Simpson J.R."/>
            <person name="Lauterbach L."/>
            <person name="Steele A.D."/>
            <person name="Gui C."/>
            <person name="Meng S."/>
            <person name="Li G."/>
            <person name="Viehrig K."/>
            <person name="Ye F."/>
            <person name="Su P."/>
            <person name="Kiefer A.F."/>
            <person name="Nichols A."/>
            <person name="Cepeda A.J."/>
            <person name="Yan W."/>
            <person name="Fan B."/>
            <person name="Jiang Y."/>
            <person name="Adhikari A."/>
            <person name="Zheng C.-J."/>
            <person name="Schuster L."/>
            <person name="Cowan T.M."/>
            <person name="Smanski M.J."/>
            <person name="Chevrette M.G."/>
            <person name="De Carvalho L.P.S."/>
            <person name="Shen B."/>
        </authorList>
    </citation>
    <scope>NUCLEOTIDE SEQUENCE [LARGE SCALE GENOMIC DNA]</scope>
    <source>
        <strain evidence="1 2">NPDC020602</strain>
    </source>
</reference>
<keyword evidence="2" id="KW-1185">Reference proteome</keyword>
<accession>A0ABW7UHZ3</accession>